<dbReference type="PROSITE" id="PS51007">
    <property type="entry name" value="CYTC"/>
    <property type="match status" value="1"/>
</dbReference>
<dbReference type="GO" id="GO:0009055">
    <property type="term" value="F:electron transfer activity"/>
    <property type="evidence" value="ECO:0007669"/>
    <property type="project" value="InterPro"/>
</dbReference>
<organism evidence="6 7">
    <name type="scientific">Candidatus Muproteobacteria bacterium RBG_16_62_13</name>
    <dbReference type="NCBI Taxonomy" id="1817756"/>
    <lineage>
        <taxon>Bacteria</taxon>
        <taxon>Pseudomonadati</taxon>
        <taxon>Pseudomonadota</taxon>
        <taxon>Candidatus Muproteobacteria</taxon>
    </lineage>
</organism>
<evidence type="ECO:0000313" key="7">
    <source>
        <dbReference type="Proteomes" id="UP000178379"/>
    </source>
</evidence>
<dbReference type="EMBL" id="MFSQ01000004">
    <property type="protein sequence ID" value="OGI41652.1"/>
    <property type="molecule type" value="Genomic_DNA"/>
</dbReference>
<accession>A0A1F6T960</accession>
<reference evidence="6 7" key="1">
    <citation type="journal article" date="2016" name="Nat. Commun.">
        <title>Thousands of microbial genomes shed light on interconnected biogeochemical processes in an aquifer system.</title>
        <authorList>
            <person name="Anantharaman K."/>
            <person name="Brown C.T."/>
            <person name="Hug L.A."/>
            <person name="Sharon I."/>
            <person name="Castelle C.J."/>
            <person name="Probst A.J."/>
            <person name="Thomas B.C."/>
            <person name="Singh A."/>
            <person name="Wilkins M.J."/>
            <person name="Karaoz U."/>
            <person name="Brodie E.L."/>
            <person name="Williams K.H."/>
            <person name="Hubbard S.S."/>
            <person name="Banfield J.F."/>
        </authorList>
    </citation>
    <scope>NUCLEOTIDE SEQUENCE [LARGE SCALE GENOMIC DNA]</scope>
</reference>
<dbReference type="GO" id="GO:0020037">
    <property type="term" value="F:heme binding"/>
    <property type="evidence" value="ECO:0007669"/>
    <property type="project" value="InterPro"/>
</dbReference>
<evidence type="ECO:0000313" key="6">
    <source>
        <dbReference type="EMBL" id="OGI41652.1"/>
    </source>
</evidence>
<evidence type="ECO:0000259" key="5">
    <source>
        <dbReference type="PROSITE" id="PS51007"/>
    </source>
</evidence>
<name>A0A1F6T960_9PROT</name>
<dbReference type="SUPFAM" id="SSF46626">
    <property type="entry name" value="Cytochrome c"/>
    <property type="match status" value="1"/>
</dbReference>
<dbReference type="Pfam" id="PF13442">
    <property type="entry name" value="Cytochrome_CBB3"/>
    <property type="match status" value="1"/>
</dbReference>
<dbReference type="Gene3D" id="1.10.760.10">
    <property type="entry name" value="Cytochrome c-like domain"/>
    <property type="match status" value="1"/>
</dbReference>
<gene>
    <name evidence="6" type="ORF">A2140_04830</name>
</gene>
<evidence type="ECO:0000256" key="2">
    <source>
        <dbReference type="ARBA" id="ARBA00022723"/>
    </source>
</evidence>
<evidence type="ECO:0000256" key="1">
    <source>
        <dbReference type="ARBA" id="ARBA00022617"/>
    </source>
</evidence>
<keyword evidence="3 4" id="KW-0408">Iron</keyword>
<feature type="domain" description="Cytochrome c" evidence="5">
    <location>
        <begin position="1"/>
        <end position="90"/>
    </location>
</feature>
<dbReference type="InterPro" id="IPR030999">
    <property type="entry name" value="Thiosulf_SoxX"/>
</dbReference>
<evidence type="ECO:0000256" key="3">
    <source>
        <dbReference type="ARBA" id="ARBA00023004"/>
    </source>
</evidence>
<dbReference type="Proteomes" id="UP000178379">
    <property type="component" value="Unassembled WGS sequence"/>
</dbReference>
<comment type="caution">
    <text evidence="6">The sequence shown here is derived from an EMBL/GenBank/DDBJ whole genome shotgun (WGS) entry which is preliminary data.</text>
</comment>
<protein>
    <submittedName>
        <fullName evidence="6">Sulfur oxidation c-type cytochrome SoxX</fullName>
    </submittedName>
</protein>
<evidence type="ECO:0000256" key="4">
    <source>
        <dbReference type="PROSITE-ProRule" id="PRU00433"/>
    </source>
</evidence>
<dbReference type="InterPro" id="IPR036909">
    <property type="entry name" value="Cyt_c-like_dom_sf"/>
</dbReference>
<dbReference type="NCBIfam" id="TIGR04485">
    <property type="entry name" value="thiosulf_SoxX"/>
    <property type="match status" value="1"/>
</dbReference>
<dbReference type="InterPro" id="IPR009056">
    <property type="entry name" value="Cyt_c-like_dom"/>
</dbReference>
<keyword evidence="1 4" id="KW-0349">Heme</keyword>
<dbReference type="AlphaFoldDB" id="A0A1F6T960"/>
<dbReference type="STRING" id="1817756.A2140_04830"/>
<proteinExistence type="predicted"/>
<keyword evidence="2 4" id="KW-0479">Metal-binding</keyword>
<sequence length="90" mass="9859">MTKGACVVVVRKKGNCMACHEMKSLSSGNVATALTNMKGRYAGEDGKKRLRAQIENPHIANKDSSMPPFGRHNILSKDEISQLVDFLLTI</sequence>
<dbReference type="GO" id="GO:0046872">
    <property type="term" value="F:metal ion binding"/>
    <property type="evidence" value="ECO:0007669"/>
    <property type="project" value="UniProtKB-KW"/>
</dbReference>